<keyword evidence="4 7" id="KW-0238">DNA-binding</keyword>
<name>A0ABR9J0M5_RHIVS</name>
<dbReference type="Gene3D" id="1.10.10.10">
    <property type="entry name" value="Winged helix-like DNA-binding domain superfamily/Winged helix DNA-binding domain"/>
    <property type="match status" value="1"/>
</dbReference>
<keyword evidence="11" id="KW-1185">Reference proteome</keyword>
<dbReference type="InterPro" id="IPR011006">
    <property type="entry name" value="CheY-like_superfamily"/>
</dbReference>
<comment type="caution">
    <text evidence="10">The sequence shown here is derived from an EMBL/GenBank/DDBJ whole genome shotgun (WGS) entry which is preliminary data.</text>
</comment>
<proteinExistence type="predicted"/>
<dbReference type="SMART" id="SM00448">
    <property type="entry name" value="REC"/>
    <property type="match status" value="1"/>
</dbReference>
<evidence type="ECO:0000259" key="8">
    <source>
        <dbReference type="PROSITE" id="PS50110"/>
    </source>
</evidence>
<dbReference type="CDD" id="cd17574">
    <property type="entry name" value="REC_OmpR"/>
    <property type="match status" value="1"/>
</dbReference>
<evidence type="ECO:0000256" key="1">
    <source>
        <dbReference type="ARBA" id="ARBA00022553"/>
    </source>
</evidence>
<dbReference type="Gene3D" id="3.40.50.2300">
    <property type="match status" value="1"/>
</dbReference>
<keyword evidence="1 6" id="KW-0597">Phosphoprotein</keyword>
<evidence type="ECO:0000256" key="5">
    <source>
        <dbReference type="ARBA" id="ARBA00023163"/>
    </source>
</evidence>
<evidence type="ECO:0000256" key="4">
    <source>
        <dbReference type="ARBA" id="ARBA00023125"/>
    </source>
</evidence>
<dbReference type="RefSeq" id="WP_192732396.1">
    <property type="nucleotide sequence ID" value="NZ_BAAAVL010000011.1"/>
</dbReference>
<dbReference type="EMBL" id="JADBEC010000002">
    <property type="protein sequence ID" value="MBE1508868.1"/>
    <property type="molecule type" value="Genomic_DNA"/>
</dbReference>
<dbReference type="Gene3D" id="6.10.250.690">
    <property type="match status" value="1"/>
</dbReference>
<dbReference type="SUPFAM" id="SSF52172">
    <property type="entry name" value="CheY-like"/>
    <property type="match status" value="1"/>
</dbReference>
<feature type="modified residue" description="4-aspartylphosphate" evidence="6">
    <location>
        <position position="54"/>
    </location>
</feature>
<reference evidence="10 11" key="1">
    <citation type="submission" date="2020-10" db="EMBL/GenBank/DDBJ databases">
        <title>Sequencing the genomes of 1000 actinobacteria strains.</title>
        <authorList>
            <person name="Klenk H.-P."/>
        </authorList>
    </citation>
    <scope>NUCLEOTIDE SEQUENCE [LARGE SCALE GENOMIC DNA]</scope>
    <source>
        <strain evidence="10 11">DSM 7307</strain>
    </source>
</reference>
<organism evidence="10 11">
    <name type="scientific">Rhizobium viscosum</name>
    <name type="common">Arthrobacter viscosus</name>
    <dbReference type="NCBI Taxonomy" id="1673"/>
    <lineage>
        <taxon>Bacteria</taxon>
        <taxon>Pseudomonadati</taxon>
        <taxon>Pseudomonadota</taxon>
        <taxon>Alphaproteobacteria</taxon>
        <taxon>Hyphomicrobiales</taxon>
        <taxon>Rhizobiaceae</taxon>
        <taxon>Rhizobium/Agrobacterium group</taxon>
        <taxon>Rhizobium</taxon>
    </lineage>
</organism>
<dbReference type="PROSITE" id="PS50110">
    <property type="entry name" value="RESPONSE_REGULATORY"/>
    <property type="match status" value="1"/>
</dbReference>
<evidence type="ECO:0000313" key="10">
    <source>
        <dbReference type="EMBL" id="MBE1508868.1"/>
    </source>
</evidence>
<dbReference type="Proteomes" id="UP000620262">
    <property type="component" value="Unassembled WGS sequence"/>
</dbReference>
<feature type="domain" description="OmpR/PhoB-type" evidence="9">
    <location>
        <begin position="135"/>
        <end position="235"/>
    </location>
</feature>
<dbReference type="PROSITE" id="PS51755">
    <property type="entry name" value="OMPR_PHOB"/>
    <property type="match status" value="1"/>
</dbReference>
<evidence type="ECO:0000256" key="7">
    <source>
        <dbReference type="PROSITE-ProRule" id="PRU01091"/>
    </source>
</evidence>
<dbReference type="PANTHER" id="PTHR48111">
    <property type="entry name" value="REGULATOR OF RPOS"/>
    <property type="match status" value="1"/>
</dbReference>
<evidence type="ECO:0000313" key="11">
    <source>
        <dbReference type="Proteomes" id="UP000620262"/>
    </source>
</evidence>
<sequence length="242" mass="27384">MEPDRILVVDDDARIRQMLVRYFEDNGFKVNAVANGAAMRSELARGSYAAIFLDLVLPNGENGLELLRELRSTSDVPVLMLTGQDDVTDKVVGLEVGADDYIAKPFHLRELLARLRTILRRRTPSDATRHVNGEDETLAFEGWCLDVSRRRLTSPRGDDVALTTGEFDMLLVFVRNPGRVLSRETLMDLTRNRNLEAFDRAIDAQIVRLRKKIEDDPKSPDLIQSVRGVGYVFTGRPERTSR</sequence>
<evidence type="ECO:0000256" key="3">
    <source>
        <dbReference type="ARBA" id="ARBA00023015"/>
    </source>
</evidence>
<dbReference type="InterPro" id="IPR039420">
    <property type="entry name" value="WalR-like"/>
</dbReference>
<dbReference type="InterPro" id="IPR016032">
    <property type="entry name" value="Sig_transdc_resp-reg_C-effctor"/>
</dbReference>
<evidence type="ECO:0000259" key="9">
    <source>
        <dbReference type="PROSITE" id="PS51755"/>
    </source>
</evidence>
<keyword evidence="5" id="KW-0804">Transcription</keyword>
<dbReference type="InterPro" id="IPR001789">
    <property type="entry name" value="Sig_transdc_resp-reg_receiver"/>
</dbReference>
<dbReference type="CDD" id="cd00383">
    <property type="entry name" value="trans_reg_C"/>
    <property type="match status" value="1"/>
</dbReference>
<dbReference type="SUPFAM" id="SSF46894">
    <property type="entry name" value="C-terminal effector domain of the bipartite response regulators"/>
    <property type="match status" value="1"/>
</dbReference>
<dbReference type="SMART" id="SM00862">
    <property type="entry name" value="Trans_reg_C"/>
    <property type="match status" value="1"/>
</dbReference>
<dbReference type="PANTHER" id="PTHR48111:SF4">
    <property type="entry name" value="DNA-BINDING DUAL TRANSCRIPTIONAL REGULATOR OMPR"/>
    <property type="match status" value="1"/>
</dbReference>
<feature type="DNA-binding region" description="OmpR/PhoB-type" evidence="7">
    <location>
        <begin position="135"/>
        <end position="235"/>
    </location>
</feature>
<protein>
    <submittedName>
        <fullName evidence="10">Two-component system phosphate regulon response regulator OmpR</fullName>
    </submittedName>
</protein>
<gene>
    <name evidence="10" type="ORF">H4W29_006113</name>
</gene>
<dbReference type="InterPro" id="IPR036388">
    <property type="entry name" value="WH-like_DNA-bd_sf"/>
</dbReference>
<keyword evidence="3" id="KW-0805">Transcription regulation</keyword>
<dbReference type="Pfam" id="PF00486">
    <property type="entry name" value="Trans_reg_C"/>
    <property type="match status" value="1"/>
</dbReference>
<accession>A0ABR9J0M5</accession>
<evidence type="ECO:0000256" key="2">
    <source>
        <dbReference type="ARBA" id="ARBA00023012"/>
    </source>
</evidence>
<dbReference type="InterPro" id="IPR001867">
    <property type="entry name" value="OmpR/PhoB-type_DNA-bd"/>
</dbReference>
<keyword evidence="2" id="KW-0902">Two-component regulatory system</keyword>
<evidence type="ECO:0000256" key="6">
    <source>
        <dbReference type="PROSITE-ProRule" id="PRU00169"/>
    </source>
</evidence>
<feature type="domain" description="Response regulatory" evidence="8">
    <location>
        <begin position="5"/>
        <end position="119"/>
    </location>
</feature>
<dbReference type="Pfam" id="PF00072">
    <property type="entry name" value="Response_reg"/>
    <property type="match status" value="1"/>
</dbReference>